<dbReference type="PANTHER" id="PTHR46737:SF3">
    <property type="entry name" value="OXIDOREDUCTASE_TRANSITION METAL ION-BINDING PROTEIN (DUF3531)"/>
    <property type="match status" value="1"/>
</dbReference>
<organism evidence="2 3">
    <name type="scientific">Morus notabilis</name>
    <dbReference type="NCBI Taxonomy" id="981085"/>
    <lineage>
        <taxon>Eukaryota</taxon>
        <taxon>Viridiplantae</taxon>
        <taxon>Streptophyta</taxon>
        <taxon>Embryophyta</taxon>
        <taxon>Tracheophyta</taxon>
        <taxon>Spermatophyta</taxon>
        <taxon>Magnoliopsida</taxon>
        <taxon>eudicotyledons</taxon>
        <taxon>Gunneridae</taxon>
        <taxon>Pentapetalae</taxon>
        <taxon>rosids</taxon>
        <taxon>fabids</taxon>
        <taxon>Rosales</taxon>
        <taxon>Moraceae</taxon>
        <taxon>Moreae</taxon>
        <taxon>Morus</taxon>
    </lineage>
</organism>
<sequence length="289" mass="32896">MLIQRPFSPILQTPKLPFSPFSRFSTLVAPFPTKTTSLRFARVKCRAQDLKTQNSRGLKDREEGDYYDDEDDGGEDGFSTRGGFRGRDDEKDYDKDPEFAQILGTCLDDPEKARAKMEERLRRKRNRILHSKTGSATPMKVTFNKFDFSNSYIWFEFYNTPLDKDVSLLCDTIRSWHIIGRLGGCNSMNMQLSQSPLDKRPSYDAIQGANVTPSTFYNLGDLEIQENLARIWVDIGTSEPLLLDVLINALTQISSDFVGVKQVVFGGAEFENWKENLTTEDAGYSVHKI</sequence>
<dbReference type="eggNOG" id="ENOG502QQH7">
    <property type="taxonomic scope" value="Eukaryota"/>
</dbReference>
<dbReference type="STRING" id="981085.W9QJT8"/>
<dbReference type="InterPro" id="IPR021920">
    <property type="entry name" value="DUF3531"/>
</dbReference>
<reference evidence="3" key="1">
    <citation type="submission" date="2013-01" db="EMBL/GenBank/DDBJ databases">
        <title>Draft Genome Sequence of a Mulberry Tree, Morus notabilis C.K. Schneid.</title>
        <authorList>
            <person name="He N."/>
            <person name="Zhao S."/>
        </authorList>
    </citation>
    <scope>NUCLEOTIDE SEQUENCE</scope>
</reference>
<feature type="compositionally biased region" description="Basic and acidic residues" evidence="1">
    <location>
        <begin position="85"/>
        <end position="94"/>
    </location>
</feature>
<proteinExistence type="predicted"/>
<keyword evidence="3" id="KW-1185">Reference proteome</keyword>
<gene>
    <name evidence="2" type="ORF">L484_027234</name>
</gene>
<feature type="compositionally biased region" description="Acidic residues" evidence="1">
    <location>
        <begin position="65"/>
        <end position="75"/>
    </location>
</feature>
<name>W9QJT8_9ROSA</name>
<feature type="region of interest" description="Disordered" evidence="1">
    <location>
        <begin position="51"/>
        <end position="94"/>
    </location>
</feature>
<evidence type="ECO:0000313" key="2">
    <source>
        <dbReference type="EMBL" id="EXB38801.1"/>
    </source>
</evidence>
<evidence type="ECO:0000256" key="1">
    <source>
        <dbReference type="SAM" id="MobiDB-lite"/>
    </source>
</evidence>
<accession>W9QJT8</accession>
<evidence type="ECO:0000313" key="3">
    <source>
        <dbReference type="Proteomes" id="UP000030645"/>
    </source>
</evidence>
<dbReference type="AlphaFoldDB" id="W9QJT8"/>
<dbReference type="Pfam" id="PF12049">
    <property type="entry name" value="DUF3531"/>
    <property type="match status" value="1"/>
</dbReference>
<dbReference type="EMBL" id="KE343704">
    <property type="protein sequence ID" value="EXB38801.1"/>
    <property type="molecule type" value="Genomic_DNA"/>
</dbReference>
<protein>
    <submittedName>
        <fullName evidence="2">Uncharacterized protein</fullName>
    </submittedName>
</protein>
<dbReference type="Proteomes" id="UP000030645">
    <property type="component" value="Unassembled WGS sequence"/>
</dbReference>
<dbReference type="PANTHER" id="PTHR46737">
    <property type="entry name" value="OS02G0827600 PROTEIN"/>
    <property type="match status" value="1"/>
</dbReference>
<dbReference type="KEGG" id="mnt:21409857"/>
<dbReference type="OrthoDB" id="2014339at2759"/>